<feature type="region of interest" description="Disordered" evidence="1">
    <location>
        <begin position="1"/>
        <end position="20"/>
    </location>
</feature>
<organism evidence="2">
    <name type="scientific">Streptomyces tabacisoli</name>
    <dbReference type="NCBI Taxonomy" id="3156398"/>
    <lineage>
        <taxon>Bacteria</taxon>
        <taxon>Bacillati</taxon>
        <taxon>Actinomycetota</taxon>
        <taxon>Actinomycetes</taxon>
        <taxon>Kitasatosporales</taxon>
        <taxon>Streptomycetaceae</taxon>
        <taxon>Streptomyces</taxon>
    </lineage>
</organism>
<evidence type="ECO:0000256" key="1">
    <source>
        <dbReference type="SAM" id="MobiDB-lite"/>
    </source>
</evidence>
<dbReference type="EMBL" id="CP159534">
    <property type="protein sequence ID" value="XCJ70192.1"/>
    <property type="molecule type" value="Genomic_DNA"/>
</dbReference>
<dbReference type="AlphaFoldDB" id="A0AAU8IQJ5"/>
<proteinExistence type="predicted"/>
<name>A0AAU8IQJ5_9ACTN</name>
<evidence type="ECO:0008006" key="3">
    <source>
        <dbReference type="Google" id="ProtNLM"/>
    </source>
</evidence>
<sequence>MPARKSPARKPAAPPQCKTCEGSGEISVAVRVGGRKQRTTGHRQTGMCLTCFGSGEATD</sequence>
<dbReference type="KEGG" id="stac:ABII15_09510"/>
<protein>
    <recommendedName>
        <fullName evidence="3">Molecular chaperone DnaJ</fullName>
    </recommendedName>
</protein>
<reference evidence="2" key="1">
    <citation type="submission" date="2024-06" db="EMBL/GenBank/DDBJ databases">
        <title>Streptomyces sp. strain HUAS MG91 genome sequences.</title>
        <authorList>
            <person name="Mo P."/>
        </authorList>
    </citation>
    <scope>NUCLEOTIDE SEQUENCE</scope>
    <source>
        <strain evidence="2">HUAS MG91</strain>
    </source>
</reference>
<gene>
    <name evidence="2" type="ORF">ABII15_09510</name>
</gene>
<accession>A0AAU8IQJ5</accession>
<dbReference type="RefSeq" id="WP_353941847.1">
    <property type="nucleotide sequence ID" value="NZ_CP159534.1"/>
</dbReference>
<feature type="compositionally biased region" description="Low complexity" evidence="1">
    <location>
        <begin position="1"/>
        <end position="11"/>
    </location>
</feature>
<evidence type="ECO:0000313" key="2">
    <source>
        <dbReference type="EMBL" id="XCJ70192.1"/>
    </source>
</evidence>